<protein>
    <submittedName>
        <fullName evidence="1">Uncharacterized protein</fullName>
    </submittedName>
</protein>
<name>A0A6J7X3Z0_9CAUD</name>
<organism evidence="1">
    <name type="scientific">uncultured Caudovirales phage</name>
    <dbReference type="NCBI Taxonomy" id="2100421"/>
    <lineage>
        <taxon>Viruses</taxon>
        <taxon>Duplodnaviria</taxon>
        <taxon>Heunggongvirae</taxon>
        <taxon>Uroviricota</taxon>
        <taxon>Caudoviricetes</taxon>
        <taxon>Peduoviridae</taxon>
        <taxon>Maltschvirus</taxon>
        <taxon>Maltschvirus maltsch</taxon>
    </lineage>
</organism>
<reference evidence="1" key="1">
    <citation type="submission" date="2020-05" db="EMBL/GenBank/DDBJ databases">
        <authorList>
            <person name="Chiriac C."/>
            <person name="Salcher M."/>
            <person name="Ghai R."/>
            <person name="Kavagutti S V."/>
        </authorList>
    </citation>
    <scope>NUCLEOTIDE SEQUENCE</scope>
</reference>
<sequence>MIPTFKLTVTDEFNSEYEFESEDKEQILDRVALWLAQLENTPIYSLNIEVNK</sequence>
<proteinExistence type="predicted"/>
<evidence type="ECO:0000313" key="1">
    <source>
        <dbReference type="EMBL" id="CAB5221993.1"/>
    </source>
</evidence>
<accession>A0A6J7X3Z0</accession>
<gene>
    <name evidence="1" type="ORF">UFOVP242_207</name>
</gene>
<dbReference type="EMBL" id="LR798294">
    <property type="protein sequence ID" value="CAB5221993.1"/>
    <property type="molecule type" value="Genomic_DNA"/>
</dbReference>